<sequence>MKLEPDIQRPSAPRQSRRATPPRRGVILVLTGFCLVALFAFVALSVDAGRMVLTSTKMQNAVDASALAAAQEISAAIHAAGQGQGSANVDANSIAVEQARSMAAQVAEANGLYIDPAQDVKFGKRVFDDATGTWPIHWGASPFNVVKVVGRRTDENVDAPDGQLPLAFGWAVGRSKVPITASATAFVEARDLVVVLDFSASMNDDSTLGDSALSQAQVEAQLDAMWASLQAANPKWPNTTVSKFPAAGFGQVKSAAGTSVASTDVNTIFTTLQLNARNSDGSAKYPFPQSGRASNGKPNAKLSATASDTAWKAYITYVKGLSGTYKQKYGYRTLLSYLQNSKNGWYESEDLWRTPHYPFHAVKQGTSLFFNFLSDLDFGDEVGVVSYGSYAVKEWDHHDGEVDIDISSDPITADYATLDNIQRRHQAGHYDDYTGMGDGILKGRELLLGVDSDPNDDGFSRYGARPTMIVMTDGQANRCPANWSLPASFKWKDWTDYDGNGTANYTTTDKYKQYAFYEATKAIDRGTTVHTFAVGADADRALMQAIAYAGGGIYMNVPGGSTVSAMETQLTEAYRQIASKVPPAKLVYEFPNN</sequence>
<evidence type="ECO:0000256" key="2">
    <source>
        <dbReference type="SAM" id="Phobius"/>
    </source>
</evidence>
<dbReference type="Pfam" id="PF13400">
    <property type="entry name" value="Tad"/>
    <property type="match status" value="1"/>
</dbReference>
<evidence type="ECO:0000259" key="3">
    <source>
        <dbReference type="Pfam" id="PF13400"/>
    </source>
</evidence>
<feature type="region of interest" description="Disordered" evidence="1">
    <location>
        <begin position="1"/>
        <end position="21"/>
    </location>
</feature>
<name>A0A5K7X1S5_9BACT</name>
<protein>
    <recommendedName>
        <fullName evidence="3">Putative Flp pilus-assembly TadG-like N-terminal domain-containing protein</fullName>
    </recommendedName>
</protein>
<feature type="region of interest" description="Disordered" evidence="1">
    <location>
        <begin position="280"/>
        <end position="300"/>
    </location>
</feature>
<reference evidence="5" key="1">
    <citation type="submission" date="2019-10" db="EMBL/GenBank/DDBJ databases">
        <title>Lacipirellula parvula gen. nov., sp. nov., representing a lineage of planctomycetes widespread in freshwater anoxic habitats, and description of the family Lacipirellulaceae.</title>
        <authorList>
            <person name="Dedysh S.N."/>
            <person name="Kulichevskaya I.S."/>
            <person name="Beletsky A.V."/>
            <person name="Rakitin A.L."/>
            <person name="Mardanov A.V."/>
            <person name="Ivanova A.A."/>
            <person name="Saltykova V.X."/>
            <person name="Rijpstra W.I.C."/>
            <person name="Sinninghe Damste J.S."/>
            <person name="Ravin N.V."/>
        </authorList>
    </citation>
    <scope>NUCLEOTIDE SEQUENCE [LARGE SCALE GENOMIC DNA]</scope>
    <source>
        <strain evidence="5">PX69</strain>
    </source>
</reference>
<gene>
    <name evidence="4" type="ORF">PLANPX_0220</name>
</gene>
<dbReference type="Proteomes" id="UP000326837">
    <property type="component" value="Chromosome"/>
</dbReference>
<keyword evidence="2" id="KW-0472">Membrane</keyword>
<dbReference type="CDD" id="cd00198">
    <property type="entry name" value="vWFA"/>
    <property type="match status" value="1"/>
</dbReference>
<dbReference type="RefSeq" id="WP_152096926.1">
    <property type="nucleotide sequence ID" value="NZ_AP021861.1"/>
</dbReference>
<dbReference type="InterPro" id="IPR036465">
    <property type="entry name" value="vWFA_dom_sf"/>
</dbReference>
<dbReference type="EMBL" id="AP021861">
    <property type="protein sequence ID" value="BBO30608.1"/>
    <property type="molecule type" value="Genomic_DNA"/>
</dbReference>
<evidence type="ECO:0000256" key="1">
    <source>
        <dbReference type="SAM" id="MobiDB-lite"/>
    </source>
</evidence>
<dbReference type="InterPro" id="IPR028087">
    <property type="entry name" value="Tad_N"/>
</dbReference>
<feature type="compositionally biased region" description="Polar residues" evidence="1">
    <location>
        <begin position="291"/>
        <end position="300"/>
    </location>
</feature>
<feature type="transmembrane region" description="Helical" evidence="2">
    <location>
        <begin position="25"/>
        <end position="46"/>
    </location>
</feature>
<dbReference type="SUPFAM" id="SSF53300">
    <property type="entry name" value="vWA-like"/>
    <property type="match status" value="1"/>
</dbReference>
<proteinExistence type="predicted"/>
<keyword evidence="2" id="KW-1133">Transmembrane helix</keyword>
<accession>A0A5K7X1S5</accession>
<organism evidence="4 5">
    <name type="scientific">Lacipirellula parvula</name>
    <dbReference type="NCBI Taxonomy" id="2650471"/>
    <lineage>
        <taxon>Bacteria</taxon>
        <taxon>Pseudomonadati</taxon>
        <taxon>Planctomycetota</taxon>
        <taxon>Planctomycetia</taxon>
        <taxon>Pirellulales</taxon>
        <taxon>Lacipirellulaceae</taxon>
        <taxon>Lacipirellula</taxon>
    </lineage>
</organism>
<feature type="domain" description="Putative Flp pilus-assembly TadG-like N-terminal" evidence="3">
    <location>
        <begin position="25"/>
        <end position="71"/>
    </location>
</feature>
<keyword evidence="2" id="KW-0812">Transmembrane</keyword>
<keyword evidence="5" id="KW-1185">Reference proteome</keyword>
<evidence type="ECO:0000313" key="5">
    <source>
        <dbReference type="Proteomes" id="UP000326837"/>
    </source>
</evidence>
<evidence type="ECO:0000313" key="4">
    <source>
        <dbReference type="EMBL" id="BBO30608.1"/>
    </source>
</evidence>
<dbReference type="Gene3D" id="3.40.50.410">
    <property type="entry name" value="von Willebrand factor, type A domain"/>
    <property type="match status" value="1"/>
</dbReference>
<dbReference type="AlphaFoldDB" id="A0A5K7X1S5"/>
<dbReference type="KEGG" id="lpav:PLANPX_0220"/>